<dbReference type="InterPro" id="IPR044822">
    <property type="entry name" value="Myb_DNA-bind_4"/>
</dbReference>
<feature type="region of interest" description="Disordered" evidence="7">
    <location>
        <begin position="77"/>
        <end position="98"/>
    </location>
</feature>
<feature type="region of interest" description="Disordered" evidence="7">
    <location>
        <begin position="172"/>
        <end position="232"/>
    </location>
</feature>
<evidence type="ECO:0000259" key="8">
    <source>
        <dbReference type="PROSITE" id="PS50090"/>
    </source>
</evidence>
<evidence type="ECO:0000256" key="3">
    <source>
        <dbReference type="ARBA" id="ARBA00023015"/>
    </source>
</evidence>
<keyword evidence="4" id="KW-0238">DNA-binding</keyword>
<comment type="caution">
    <text evidence="9">The sequence shown here is derived from an EMBL/GenBank/DDBJ whole genome shotgun (WGS) entry which is preliminary data.</text>
</comment>
<dbReference type="Proteomes" id="UP001604277">
    <property type="component" value="Unassembled WGS sequence"/>
</dbReference>
<dbReference type="PANTHER" id="PTHR21654:SF61">
    <property type="entry name" value="TRIHELIX TRANSCRIPTION FACTOR GTL2"/>
    <property type="match status" value="1"/>
</dbReference>
<comment type="subcellular location">
    <subcellularLocation>
        <location evidence="1">Nucleus</location>
    </subcellularLocation>
</comment>
<dbReference type="FunFam" id="1.10.10.60:FF:000061">
    <property type="entry name" value="Trihelix transcription factor GT-2"/>
    <property type="match status" value="1"/>
</dbReference>
<evidence type="ECO:0000256" key="7">
    <source>
        <dbReference type="SAM" id="MobiDB-lite"/>
    </source>
</evidence>
<gene>
    <name evidence="9" type="ORF">Fot_47274</name>
</gene>
<sequence length="533" mass="62131">MFDGMPADQFHQFIASSRTSLPIPLSFPLHGNPSFPSFDPFSSHHQLHLHLESSINNKVELEQDHEEQTSLISTNSVLQRERERSMPETTTTRTTDPGWTNNEVLALLRIRSNIENWFSDFTWEHVSRKLAELGFKRTADKCKEKFEEESRHFNSISYNKNYRIFSEQDDEFYPDDQDQEPHVSAEKNHQNMDKQNQEEDIGDRKIVEGESESHENEEQVATKPRENKKRKRKEDKFEMFKGFCEAIVNKIMVQQEELHNKLIEDMLKRDEEKFAREEAWKNRHMERIKKEIEIRAEEQATAGERQTIIIEFLKKFITDSCEEDQQFVKKIQDLLKVNKSCSNAPNMTLPCEIQSHDQTPTTQEKVEAATSSSMVFIHQNPSSKASSSSVLAQNLNSAKTQENNQVEFTPSSRKKPSKNLDCQRGDSGNRWPRDEVLALINLRCKLNNNDENKEGAKGPLWERISQGMLELGYKRSAKRCKEKWENINKYFRKTKDSSKKRSLDSRTCPYFQQLSSLYSQGTLVAPNNLPENQ</sequence>
<protein>
    <submittedName>
        <fullName evidence="9">Trihelix transcription factor GTL2</fullName>
    </submittedName>
</protein>
<dbReference type="GO" id="GO:0005634">
    <property type="term" value="C:nucleus"/>
    <property type="evidence" value="ECO:0007669"/>
    <property type="project" value="UniProtKB-SubCell"/>
</dbReference>
<feature type="compositionally biased region" description="Basic and acidic residues" evidence="7">
    <location>
        <begin position="179"/>
        <end position="217"/>
    </location>
</feature>
<keyword evidence="6" id="KW-0539">Nucleus</keyword>
<dbReference type="InterPro" id="IPR001005">
    <property type="entry name" value="SANT/Myb"/>
</dbReference>
<name>A0ABD1QPW6_9LAMI</name>
<keyword evidence="10" id="KW-1185">Reference proteome</keyword>
<evidence type="ECO:0000313" key="10">
    <source>
        <dbReference type="Proteomes" id="UP001604277"/>
    </source>
</evidence>
<evidence type="ECO:0000256" key="5">
    <source>
        <dbReference type="ARBA" id="ARBA00023163"/>
    </source>
</evidence>
<organism evidence="9 10">
    <name type="scientific">Forsythia ovata</name>
    <dbReference type="NCBI Taxonomy" id="205694"/>
    <lineage>
        <taxon>Eukaryota</taxon>
        <taxon>Viridiplantae</taxon>
        <taxon>Streptophyta</taxon>
        <taxon>Embryophyta</taxon>
        <taxon>Tracheophyta</taxon>
        <taxon>Spermatophyta</taxon>
        <taxon>Magnoliopsida</taxon>
        <taxon>eudicotyledons</taxon>
        <taxon>Gunneridae</taxon>
        <taxon>Pentapetalae</taxon>
        <taxon>asterids</taxon>
        <taxon>lamiids</taxon>
        <taxon>Lamiales</taxon>
        <taxon>Oleaceae</taxon>
        <taxon>Forsythieae</taxon>
        <taxon>Forsythia</taxon>
    </lineage>
</organism>
<dbReference type="Gene3D" id="1.10.10.60">
    <property type="entry name" value="Homeodomain-like"/>
    <property type="match status" value="2"/>
</dbReference>
<dbReference type="AlphaFoldDB" id="A0ABD1QPW6"/>
<dbReference type="CDD" id="cd12203">
    <property type="entry name" value="GT1"/>
    <property type="match status" value="1"/>
</dbReference>
<keyword evidence="2" id="KW-0677">Repeat</keyword>
<feature type="region of interest" description="Disordered" evidence="7">
    <location>
        <begin position="397"/>
        <end position="427"/>
    </location>
</feature>
<dbReference type="Pfam" id="PF13837">
    <property type="entry name" value="Myb_DNA-bind_4"/>
    <property type="match status" value="2"/>
</dbReference>
<keyword evidence="3" id="KW-0805">Transcription regulation</keyword>
<feature type="domain" description="Myb-like" evidence="8">
    <location>
        <begin position="99"/>
        <end position="150"/>
    </location>
</feature>
<reference evidence="10" key="1">
    <citation type="submission" date="2024-07" db="EMBL/GenBank/DDBJ databases">
        <title>Two chromosome-level genome assemblies of Korean endemic species Abeliophyllum distichum and Forsythia ovata (Oleaceae).</title>
        <authorList>
            <person name="Jang H."/>
        </authorList>
    </citation>
    <scope>NUCLEOTIDE SEQUENCE [LARGE SCALE GENOMIC DNA]</scope>
</reference>
<dbReference type="GO" id="GO:0003677">
    <property type="term" value="F:DNA binding"/>
    <property type="evidence" value="ECO:0007669"/>
    <property type="project" value="UniProtKB-KW"/>
</dbReference>
<evidence type="ECO:0000256" key="1">
    <source>
        <dbReference type="ARBA" id="ARBA00004123"/>
    </source>
</evidence>
<dbReference type="PANTHER" id="PTHR21654">
    <property type="entry name" value="FI21293P1"/>
    <property type="match status" value="1"/>
</dbReference>
<feature type="domain" description="Myb-like" evidence="8">
    <location>
        <begin position="429"/>
        <end position="488"/>
    </location>
</feature>
<evidence type="ECO:0000313" key="9">
    <source>
        <dbReference type="EMBL" id="KAL2478260.1"/>
    </source>
</evidence>
<evidence type="ECO:0000256" key="6">
    <source>
        <dbReference type="ARBA" id="ARBA00023242"/>
    </source>
</evidence>
<evidence type="ECO:0000256" key="4">
    <source>
        <dbReference type="ARBA" id="ARBA00023125"/>
    </source>
</evidence>
<dbReference type="FunFam" id="1.10.10.60:FF:000092">
    <property type="entry name" value="Trihelix transcription factor GT-2"/>
    <property type="match status" value="1"/>
</dbReference>
<dbReference type="EMBL" id="JBFOLJ010000014">
    <property type="protein sequence ID" value="KAL2478260.1"/>
    <property type="molecule type" value="Genomic_DNA"/>
</dbReference>
<dbReference type="GO" id="GO:0006355">
    <property type="term" value="P:regulation of DNA-templated transcription"/>
    <property type="evidence" value="ECO:0007669"/>
    <property type="project" value="UniProtKB-ARBA"/>
</dbReference>
<evidence type="ECO:0000256" key="2">
    <source>
        <dbReference type="ARBA" id="ARBA00022737"/>
    </source>
</evidence>
<accession>A0ABD1QPW6</accession>
<feature type="compositionally biased region" description="Polar residues" evidence="7">
    <location>
        <begin position="397"/>
        <end position="411"/>
    </location>
</feature>
<keyword evidence="5" id="KW-0804">Transcription</keyword>
<proteinExistence type="predicted"/>
<dbReference type="PROSITE" id="PS50090">
    <property type="entry name" value="MYB_LIKE"/>
    <property type="match status" value="2"/>
</dbReference>